<feature type="compositionally biased region" description="Basic residues" evidence="1">
    <location>
        <begin position="75"/>
        <end position="86"/>
    </location>
</feature>
<gene>
    <name evidence="2" type="ORF">DUI87_25397</name>
</gene>
<evidence type="ECO:0000256" key="1">
    <source>
        <dbReference type="SAM" id="MobiDB-lite"/>
    </source>
</evidence>
<accession>A0A3M0JGR1</accession>
<comment type="caution">
    <text evidence="2">The sequence shown here is derived from an EMBL/GenBank/DDBJ whole genome shotgun (WGS) entry which is preliminary data.</text>
</comment>
<proteinExistence type="predicted"/>
<sequence>MESPVAEGQLDDQDAGSDDVSSGCSVEPTSLSSFPSMLSETSELQTNADLGGVSETPHECATEQGDLYRPEKRVTKNRTKNFRKSAKGNAKSYTWRGKTPCLNPD</sequence>
<dbReference type="AlphaFoldDB" id="A0A3M0JGR1"/>
<feature type="compositionally biased region" description="Polar residues" evidence="1">
    <location>
        <begin position="19"/>
        <end position="48"/>
    </location>
</feature>
<feature type="compositionally biased region" description="Basic and acidic residues" evidence="1">
    <location>
        <begin position="56"/>
        <end position="74"/>
    </location>
</feature>
<protein>
    <submittedName>
        <fullName evidence="2">Uncharacterized protein</fullName>
    </submittedName>
</protein>
<dbReference type="EMBL" id="QRBI01000154">
    <property type="protein sequence ID" value="RMB97919.1"/>
    <property type="molecule type" value="Genomic_DNA"/>
</dbReference>
<dbReference type="Proteomes" id="UP000269221">
    <property type="component" value="Unassembled WGS sequence"/>
</dbReference>
<keyword evidence="3" id="KW-1185">Reference proteome</keyword>
<reference evidence="2 3" key="1">
    <citation type="submission" date="2018-07" db="EMBL/GenBank/DDBJ databases">
        <title>A high quality draft genome assembly of the barn swallow (H. rustica rustica).</title>
        <authorList>
            <person name="Formenti G."/>
            <person name="Chiara M."/>
            <person name="Poveda L."/>
            <person name="Francoijs K.-J."/>
            <person name="Bonisoli-Alquati A."/>
            <person name="Canova L."/>
            <person name="Gianfranceschi L."/>
            <person name="Horner D.S."/>
            <person name="Saino N."/>
        </authorList>
    </citation>
    <scope>NUCLEOTIDE SEQUENCE [LARGE SCALE GENOMIC DNA]</scope>
    <source>
        <strain evidence="2">Chelidonia</strain>
        <tissue evidence="2">Blood</tissue>
    </source>
</reference>
<organism evidence="2 3">
    <name type="scientific">Hirundo rustica rustica</name>
    <dbReference type="NCBI Taxonomy" id="333673"/>
    <lineage>
        <taxon>Eukaryota</taxon>
        <taxon>Metazoa</taxon>
        <taxon>Chordata</taxon>
        <taxon>Craniata</taxon>
        <taxon>Vertebrata</taxon>
        <taxon>Euteleostomi</taxon>
        <taxon>Archelosauria</taxon>
        <taxon>Archosauria</taxon>
        <taxon>Dinosauria</taxon>
        <taxon>Saurischia</taxon>
        <taxon>Theropoda</taxon>
        <taxon>Coelurosauria</taxon>
        <taxon>Aves</taxon>
        <taxon>Neognathae</taxon>
        <taxon>Neoaves</taxon>
        <taxon>Telluraves</taxon>
        <taxon>Australaves</taxon>
        <taxon>Passeriformes</taxon>
        <taxon>Sylvioidea</taxon>
        <taxon>Hirundinidae</taxon>
        <taxon>Hirundo</taxon>
    </lineage>
</organism>
<evidence type="ECO:0000313" key="3">
    <source>
        <dbReference type="Proteomes" id="UP000269221"/>
    </source>
</evidence>
<name>A0A3M0JGR1_HIRRU</name>
<feature type="region of interest" description="Disordered" evidence="1">
    <location>
        <begin position="1"/>
        <end position="105"/>
    </location>
</feature>
<evidence type="ECO:0000313" key="2">
    <source>
        <dbReference type="EMBL" id="RMB97919.1"/>
    </source>
</evidence>